<gene>
    <name evidence="6" type="ORF">PI23P_10987</name>
</gene>
<dbReference type="EMBL" id="AAOG01000003">
    <property type="protein sequence ID" value="EAR11853.1"/>
    <property type="molecule type" value="Genomic_DNA"/>
</dbReference>
<dbReference type="RefSeq" id="WP_004570813.1">
    <property type="nucleotide sequence ID" value="NZ_CH724148.1"/>
</dbReference>
<dbReference type="PROSITE" id="PS51257">
    <property type="entry name" value="PROKAR_LIPOPROTEIN"/>
    <property type="match status" value="1"/>
</dbReference>
<evidence type="ECO:0000256" key="3">
    <source>
        <dbReference type="ARBA" id="ARBA00023157"/>
    </source>
</evidence>
<evidence type="ECO:0000313" key="7">
    <source>
        <dbReference type="Proteomes" id="UP000003053"/>
    </source>
</evidence>
<keyword evidence="3" id="KW-1015">Disulfide bond</keyword>
<dbReference type="HOGENOM" id="CLU_040773_0_0_10"/>
<feature type="domain" description="Thioredoxin" evidence="5">
    <location>
        <begin position="356"/>
        <end position="505"/>
    </location>
</feature>
<dbReference type="GO" id="GO:0017004">
    <property type="term" value="P:cytochrome complex assembly"/>
    <property type="evidence" value="ECO:0007669"/>
    <property type="project" value="UniProtKB-KW"/>
</dbReference>
<dbReference type="PANTHER" id="PTHR42852:SF6">
    <property type="entry name" value="THIOL:DISULFIDE INTERCHANGE PROTEIN DSBE"/>
    <property type="match status" value="1"/>
</dbReference>
<dbReference type="PANTHER" id="PTHR42852">
    <property type="entry name" value="THIOL:DISULFIDE INTERCHANGE PROTEIN DSBE"/>
    <property type="match status" value="1"/>
</dbReference>
<dbReference type="STRING" id="313594.PI23P_10987"/>
<dbReference type="SUPFAM" id="SSF52833">
    <property type="entry name" value="Thioredoxin-like"/>
    <property type="match status" value="1"/>
</dbReference>
<organism evidence="6 7">
    <name type="scientific">Polaribacter irgensii 23-P</name>
    <dbReference type="NCBI Taxonomy" id="313594"/>
    <lineage>
        <taxon>Bacteria</taxon>
        <taxon>Pseudomonadati</taxon>
        <taxon>Bacteroidota</taxon>
        <taxon>Flavobacteriia</taxon>
        <taxon>Flavobacteriales</taxon>
        <taxon>Flavobacteriaceae</taxon>
    </lineage>
</organism>
<evidence type="ECO:0000256" key="2">
    <source>
        <dbReference type="ARBA" id="ARBA00022748"/>
    </source>
</evidence>
<dbReference type="Pfam" id="PF13905">
    <property type="entry name" value="Thioredoxin_8"/>
    <property type="match status" value="1"/>
</dbReference>
<protein>
    <recommendedName>
        <fullName evidence="5">Thioredoxin domain-containing protein</fullName>
    </recommendedName>
</protein>
<comment type="caution">
    <text evidence="6">The sequence shown here is derived from an EMBL/GenBank/DDBJ whole genome shotgun (WGS) entry which is preliminary data.</text>
</comment>
<accession>A4C150</accession>
<evidence type="ECO:0000256" key="4">
    <source>
        <dbReference type="ARBA" id="ARBA00023284"/>
    </source>
</evidence>
<comment type="subcellular location">
    <subcellularLocation>
        <location evidence="1">Cell envelope</location>
    </subcellularLocation>
</comment>
<dbReference type="Gene3D" id="3.40.30.10">
    <property type="entry name" value="Glutaredoxin"/>
    <property type="match status" value="1"/>
</dbReference>
<keyword evidence="4" id="KW-0676">Redox-active center</keyword>
<dbReference type="CDD" id="cd02966">
    <property type="entry name" value="TlpA_like_family"/>
    <property type="match status" value="1"/>
</dbReference>
<dbReference type="InterPro" id="IPR012336">
    <property type="entry name" value="Thioredoxin-like_fold"/>
</dbReference>
<dbReference type="PROSITE" id="PS51352">
    <property type="entry name" value="THIOREDOXIN_2"/>
    <property type="match status" value="1"/>
</dbReference>
<name>A4C150_9FLAO</name>
<evidence type="ECO:0000259" key="5">
    <source>
        <dbReference type="PROSITE" id="PS51352"/>
    </source>
</evidence>
<dbReference type="AlphaFoldDB" id="A4C150"/>
<dbReference type="Proteomes" id="UP000003053">
    <property type="component" value="Unassembled WGS sequence"/>
</dbReference>
<dbReference type="OrthoDB" id="1098640at2"/>
<evidence type="ECO:0000256" key="1">
    <source>
        <dbReference type="ARBA" id="ARBA00004196"/>
    </source>
</evidence>
<dbReference type="GO" id="GO:0030313">
    <property type="term" value="C:cell envelope"/>
    <property type="evidence" value="ECO:0007669"/>
    <property type="project" value="UniProtKB-SubCell"/>
</dbReference>
<proteinExistence type="predicted"/>
<evidence type="ECO:0000313" key="6">
    <source>
        <dbReference type="EMBL" id="EAR11853.1"/>
    </source>
</evidence>
<keyword evidence="2" id="KW-0201">Cytochrome c-type biogenesis</keyword>
<dbReference type="InterPro" id="IPR013766">
    <property type="entry name" value="Thioredoxin_domain"/>
</dbReference>
<reference evidence="6 7" key="1">
    <citation type="submission" date="2006-02" db="EMBL/GenBank/DDBJ databases">
        <authorList>
            <person name="Murray A."/>
            <person name="Staley J."/>
            <person name="Ferriera S."/>
            <person name="Johnson J."/>
            <person name="Kravitz S."/>
            <person name="Halpern A."/>
            <person name="Remington K."/>
            <person name="Beeson K."/>
            <person name="Tran B."/>
            <person name="Rogers Y.-H."/>
            <person name="Friedman R."/>
            <person name="Venter J.C."/>
        </authorList>
    </citation>
    <scope>NUCLEOTIDE SEQUENCE [LARGE SCALE GENOMIC DNA]</scope>
    <source>
        <strain evidence="6 7">23-P</strain>
    </source>
</reference>
<dbReference type="eggNOG" id="COG0526">
    <property type="taxonomic scope" value="Bacteria"/>
</dbReference>
<dbReference type="InterPro" id="IPR050553">
    <property type="entry name" value="Thioredoxin_ResA/DsbE_sf"/>
</dbReference>
<dbReference type="InterPro" id="IPR036249">
    <property type="entry name" value="Thioredoxin-like_sf"/>
</dbReference>
<keyword evidence="7" id="KW-1185">Reference proteome</keyword>
<sequence>MKFIYYLLVLLILAVSCNNSEKKASAANLESKKNEKIDFLTVIPKTEIKSPILITTEKNFNHLKGYKNILHNKSDTLRIKIQPYQFIKVHNKYEYVDSLIVKQGDTLLLSFAKDTLIKEIQNKSKSFAEKLDYRTVIDTSFSNYLDAFINNYYSFDHKNSVEFKMNFSKIRFYRARANKDIIKNENQVANFITKYDSLLVEYKMETNRIFGDSRKNVYQDLFLKKRFIDISMVYRLTKKTKLKDYLSSDNFLNSLSNSTEQYSILKTILFDIIYLNKADKSRSKTVYNISEIYEDLPNKISRNDLVKKSRIICLEEMIEQGNPLDEVVQLFDKFNLEYSDSDFQNYFQTKHLIGLKKKYNSSTELNLLDSNGQTISFNDLKNNLKGNVIYVDFWASWCAPCRKAMPASKKTLNELHGKEKVAFIYLSIDKDNEAWRNASRVEGIESHKHSYLILNPDESKFMHDLKVKEIPRYMIFDTNGKLVEDNAPGPTSKKIKETLLKYKIK</sequence>